<dbReference type="GeneID" id="36586680"/>
<dbReference type="Proteomes" id="UP000235371">
    <property type="component" value="Unassembled WGS sequence"/>
</dbReference>
<dbReference type="RefSeq" id="XP_024729668.1">
    <property type="nucleotide sequence ID" value="XM_024878603.1"/>
</dbReference>
<evidence type="ECO:0000313" key="2">
    <source>
        <dbReference type="EMBL" id="PMD52764.1"/>
    </source>
</evidence>
<dbReference type="PANTHER" id="PTHR33112:SF10">
    <property type="entry name" value="TOL"/>
    <property type="match status" value="1"/>
</dbReference>
<sequence>MSNDDKSTSSASALCMADFWRQICRQKHEHCISANKNHNKPPILPKRVLDVANPSLSGPLLFCPPPGFRARYVTLSHCWGEKRLIRTLRSNISKWITGIPLAEIPKTFLDACDITSKLGYQYLWIDSLCIIQDSTEDWRDESTKMADIYSNADLCISALDSHDSSEGIYRSRDGLLHRPCRLWDEAPPGLCILQFSGLPIYAFADPSPPSSSTGPLAHRAWVLQEELMSGRRLIYGKNILYWSCLTMQVSTSEPDDFSAVGDTRFNNYLGWRQYFQEAIAKLRGTDVISRSDMENLYQCWLLVIENYSQRGLSRGSDKLTALAGVASEFGRITQDSFLSGLWSRFLWRQLLWSVASKGAPPFNREVPPKSIEPRLVPDFLGPTWSWSKIDGHIRYFHQYPLDKMGDHEVLVEILCSRCSPSSPKEISNNYSGVLSLRGFLAKAIAKPFSPGSKRIVMHDGLLESPQPTKEKIGQIKSRVDTLAKEIPIYPGDARPLGETASVDSSDLSQLPWSIDSSQYGSGFDNEIHSPGFSLIPKREFPVIQNLRDPIYPGHPVINFDGEQVGLWAPDLPSAQETVEIICLAISSNRQFVFCIGMELVNRYQNRYRRVGLIFWEKSAWATAAAETNKSLIELE</sequence>
<evidence type="ECO:0000259" key="1">
    <source>
        <dbReference type="Pfam" id="PF06985"/>
    </source>
</evidence>
<dbReference type="EMBL" id="KZ613895">
    <property type="protein sequence ID" value="PMD52764.1"/>
    <property type="molecule type" value="Genomic_DNA"/>
</dbReference>
<dbReference type="InParanoid" id="A0A2J6SPS6"/>
<reference evidence="2 3" key="1">
    <citation type="submission" date="2016-04" db="EMBL/GenBank/DDBJ databases">
        <title>A degradative enzymes factory behind the ericoid mycorrhizal symbiosis.</title>
        <authorList>
            <consortium name="DOE Joint Genome Institute"/>
            <person name="Martino E."/>
            <person name="Morin E."/>
            <person name="Grelet G."/>
            <person name="Kuo A."/>
            <person name="Kohler A."/>
            <person name="Daghino S."/>
            <person name="Barry K."/>
            <person name="Choi C."/>
            <person name="Cichocki N."/>
            <person name="Clum A."/>
            <person name="Copeland A."/>
            <person name="Hainaut M."/>
            <person name="Haridas S."/>
            <person name="Labutti K."/>
            <person name="Lindquist E."/>
            <person name="Lipzen A."/>
            <person name="Khouja H.-R."/>
            <person name="Murat C."/>
            <person name="Ohm R."/>
            <person name="Olson A."/>
            <person name="Spatafora J."/>
            <person name="Veneault-Fourrey C."/>
            <person name="Henrissat B."/>
            <person name="Grigoriev I."/>
            <person name="Martin F."/>
            <person name="Perotto S."/>
        </authorList>
    </citation>
    <scope>NUCLEOTIDE SEQUENCE [LARGE SCALE GENOMIC DNA]</scope>
    <source>
        <strain evidence="2 3">E</strain>
    </source>
</reference>
<gene>
    <name evidence="2" type="ORF">K444DRAFT_600032</name>
</gene>
<dbReference type="PANTHER" id="PTHR33112">
    <property type="entry name" value="DOMAIN PROTEIN, PUTATIVE-RELATED"/>
    <property type="match status" value="1"/>
</dbReference>
<feature type="non-terminal residue" evidence="2">
    <location>
        <position position="1"/>
    </location>
</feature>
<dbReference type="STRING" id="1095630.A0A2J6SPS6"/>
<dbReference type="InterPro" id="IPR010730">
    <property type="entry name" value="HET"/>
</dbReference>
<name>A0A2J6SPS6_9HELO</name>
<dbReference type="Pfam" id="PF06985">
    <property type="entry name" value="HET"/>
    <property type="match status" value="1"/>
</dbReference>
<proteinExistence type="predicted"/>
<organism evidence="2 3">
    <name type="scientific">Hyaloscypha bicolor E</name>
    <dbReference type="NCBI Taxonomy" id="1095630"/>
    <lineage>
        <taxon>Eukaryota</taxon>
        <taxon>Fungi</taxon>
        <taxon>Dikarya</taxon>
        <taxon>Ascomycota</taxon>
        <taxon>Pezizomycotina</taxon>
        <taxon>Leotiomycetes</taxon>
        <taxon>Helotiales</taxon>
        <taxon>Hyaloscyphaceae</taxon>
        <taxon>Hyaloscypha</taxon>
        <taxon>Hyaloscypha bicolor</taxon>
    </lineage>
</organism>
<keyword evidence="3" id="KW-1185">Reference proteome</keyword>
<evidence type="ECO:0000313" key="3">
    <source>
        <dbReference type="Proteomes" id="UP000235371"/>
    </source>
</evidence>
<protein>
    <submittedName>
        <fullName evidence="2">HET-domain-containing protein</fullName>
    </submittedName>
</protein>
<accession>A0A2J6SPS6</accession>
<dbReference type="AlphaFoldDB" id="A0A2J6SPS6"/>
<dbReference type="OrthoDB" id="3486565at2759"/>
<feature type="domain" description="Heterokaryon incompatibility" evidence="1">
    <location>
        <begin position="72"/>
        <end position="225"/>
    </location>
</feature>